<dbReference type="OrthoDB" id="8443386at2"/>
<keyword evidence="3" id="KW-0675">Receptor</keyword>
<dbReference type="PIRSF" id="PIRSF017082">
    <property type="entry name" value="YflP"/>
    <property type="match status" value="1"/>
</dbReference>
<proteinExistence type="inferred from homology"/>
<dbReference type="InterPro" id="IPR005064">
    <property type="entry name" value="BUG"/>
</dbReference>
<dbReference type="InterPro" id="IPR042100">
    <property type="entry name" value="Bug_dom1"/>
</dbReference>
<sequence>MRNWTNYQTRRAFMTLAAVAAVVAVGTPRTLAQTYPERQITVIVPFAAGGTTDIFARLVGQSLSQQFGQPVVIENRGGAGGNIGTEAVAKAAPDGYTLLVGTVGTHAINQSLYKNMAFDPQKDFQPLSRIANVPNVLEVNPERPYKTVKELIDHAKAHPNEVTFASSGTGTSIHMAGELFKKMAGVDMEHVVYKGSAPALVDLLGNQVAIMFDNVPSSIQHLKSGKLRALAVTSKKRSMALPDVPTIDESGLPGFEATSWFGVFAPADTAPDVVAKLNEAIVKALNEPTINQKIVDIGGEPNPETPEEFAAFIKAEAVKWADVVKASGASLD</sequence>
<feature type="signal peptide" evidence="2">
    <location>
        <begin position="1"/>
        <end position="32"/>
    </location>
</feature>
<dbReference type="Pfam" id="PF03401">
    <property type="entry name" value="TctC"/>
    <property type="match status" value="1"/>
</dbReference>
<feature type="chain" id="PRO_5009302534" evidence="2">
    <location>
        <begin position="33"/>
        <end position="332"/>
    </location>
</feature>
<dbReference type="PANTHER" id="PTHR42928">
    <property type="entry name" value="TRICARBOXYLATE-BINDING PROTEIN"/>
    <property type="match status" value="1"/>
</dbReference>
<dbReference type="Gene3D" id="3.40.190.10">
    <property type="entry name" value="Periplasmic binding protein-like II"/>
    <property type="match status" value="1"/>
</dbReference>
<evidence type="ECO:0000313" key="4">
    <source>
        <dbReference type="Proteomes" id="UP000323300"/>
    </source>
</evidence>
<dbReference type="PANTHER" id="PTHR42928:SF5">
    <property type="entry name" value="BLR1237 PROTEIN"/>
    <property type="match status" value="1"/>
</dbReference>
<organism evidence="3 4">
    <name type="scientific">Neomesorhizobium albiziae</name>
    <dbReference type="NCBI Taxonomy" id="335020"/>
    <lineage>
        <taxon>Bacteria</taxon>
        <taxon>Pseudomonadati</taxon>
        <taxon>Pseudomonadota</taxon>
        <taxon>Alphaproteobacteria</taxon>
        <taxon>Hyphomicrobiales</taxon>
        <taxon>Phyllobacteriaceae</taxon>
        <taxon>Neomesorhizobium</taxon>
    </lineage>
</organism>
<dbReference type="RefSeq" id="WP_149761453.1">
    <property type="nucleotide sequence ID" value="NZ_BSPE01000007.1"/>
</dbReference>
<evidence type="ECO:0000256" key="1">
    <source>
        <dbReference type="ARBA" id="ARBA00006987"/>
    </source>
</evidence>
<evidence type="ECO:0000313" key="3">
    <source>
        <dbReference type="EMBL" id="SFK67754.1"/>
    </source>
</evidence>
<dbReference type="SUPFAM" id="SSF53850">
    <property type="entry name" value="Periplasmic binding protein-like II"/>
    <property type="match status" value="1"/>
</dbReference>
<comment type="similarity">
    <text evidence="1">Belongs to the UPF0065 (bug) family.</text>
</comment>
<dbReference type="PROSITE" id="PS51318">
    <property type="entry name" value="TAT"/>
    <property type="match status" value="1"/>
</dbReference>
<name>A0A1I4BG54_9HYPH</name>
<dbReference type="CDD" id="cd13578">
    <property type="entry name" value="PBP2_Bug27"/>
    <property type="match status" value="1"/>
</dbReference>
<keyword evidence="4" id="KW-1185">Reference proteome</keyword>
<dbReference type="Proteomes" id="UP000323300">
    <property type="component" value="Unassembled WGS sequence"/>
</dbReference>
<keyword evidence="2" id="KW-0732">Signal</keyword>
<accession>A0A1I4BG54</accession>
<dbReference type="AlphaFoldDB" id="A0A1I4BG54"/>
<dbReference type="EMBL" id="FOSL01000010">
    <property type="protein sequence ID" value="SFK67754.1"/>
    <property type="molecule type" value="Genomic_DNA"/>
</dbReference>
<reference evidence="3 4" key="1">
    <citation type="submission" date="2016-10" db="EMBL/GenBank/DDBJ databases">
        <authorList>
            <person name="Varghese N."/>
            <person name="Submissions S."/>
        </authorList>
    </citation>
    <scope>NUCLEOTIDE SEQUENCE [LARGE SCALE GENOMIC DNA]</scope>
    <source>
        <strain evidence="3 4">DSM 21822</strain>
    </source>
</reference>
<evidence type="ECO:0000256" key="2">
    <source>
        <dbReference type="SAM" id="SignalP"/>
    </source>
</evidence>
<protein>
    <submittedName>
        <fullName evidence="3">Tripartite-type tricarboxylate transporter, receptor component TctC</fullName>
    </submittedName>
</protein>
<dbReference type="InterPro" id="IPR006311">
    <property type="entry name" value="TAT_signal"/>
</dbReference>
<gene>
    <name evidence="3" type="ORF">SAMN04488498_110133</name>
</gene>
<dbReference type="Gene3D" id="3.40.190.150">
    <property type="entry name" value="Bordetella uptake gene, domain 1"/>
    <property type="match status" value="1"/>
</dbReference>